<keyword evidence="2 4" id="KW-0863">Zinc-finger</keyword>
<keyword evidence="7" id="KW-1185">Reference proteome</keyword>
<evidence type="ECO:0000313" key="6">
    <source>
        <dbReference type="EMBL" id="KAI1701427.1"/>
    </source>
</evidence>
<sequence>MAEPSRRYNLRDTRKKTQGVVLKRWEAEFSKLIKNENRRIPLETVKSAIRSGFEDDLFEHWRITLKCQLSGQRIKVPARYADCTHIECFDLETFLRMKTQKNLLVCPICQKEVEKPLANLRIDEYIETVLSTLPDAMQVELLRDGSFREVHEEFVVEPSVINDEEPFVQESNTSSSNVKQIKTAPLTLPPSHDPMSKLNPWM</sequence>
<name>A0AAD4R065_9BILA</name>
<dbReference type="InterPro" id="IPR013083">
    <property type="entry name" value="Znf_RING/FYVE/PHD"/>
</dbReference>
<evidence type="ECO:0000256" key="4">
    <source>
        <dbReference type="PROSITE-ProRule" id="PRU00452"/>
    </source>
</evidence>
<keyword evidence="1" id="KW-0479">Metal-binding</keyword>
<accession>A0AAD4R065</accession>
<dbReference type="Pfam" id="PF02891">
    <property type="entry name" value="zf-MIZ"/>
    <property type="match status" value="1"/>
</dbReference>
<reference evidence="6" key="1">
    <citation type="submission" date="2022-01" db="EMBL/GenBank/DDBJ databases">
        <title>Genome Sequence Resource for Two Populations of Ditylenchus destructor, the Migratory Endoparasitic Phytonematode.</title>
        <authorList>
            <person name="Zhang H."/>
            <person name="Lin R."/>
            <person name="Xie B."/>
        </authorList>
    </citation>
    <scope>NUCLEOTIDE SEQUENCE</scope>
    <source>
        <strain evidence="6">BazhouSP</strain>
    </source>
</reference>
<keyword evidence="3" id="KW-0862">Zinc</keyword>
<dbReference type="GO" id="GO:0061665">
    <property type="term" value="F:SUMO ligase activity"/>
    <property type="evidence" value="ECO:0007669"/>
    <property type="project" value="TreeGrafter"/>
</dbReference>
<evidence type="ECO:0000256" key="1">
    <source>
        <dbReference type="ARBA" id="ARBA00022723"/>
    </source>
</evidence>
<proteinExistence type="predicted"/>
<dbReference type="PANTHER" id="PTHR10782">
    <property type="entry name" value="ZINC FINGER MIZ DOMAIN-CONTAINING PROTEIN"/>
    <property type="match status" value="1"/>
</dbReference>
<evidence type="ECO:0000259" key="5">
    <source>
        <dbReference type="PROSITE" id="PS51044"/>
    </source>
</evidence>
<dbReference type="InterPro" id="IPR004181">
    <property type="entry name" value="Znf_MIZ"/>
</dbReference>
<dbReference type="EMBL" id="JAKKPZ010000119">
    <property type="protein sequence ID" value="KAI1701427.1"/>
    <property type="molecule type" value="Genomic_DNA"/>
</dbReference>
<organism evidence="6 7">
    <name type="scientific">Ditylenchus destructor</name>
    <dbReference type="NCBI Taxonomy" id="166010"/>
    <lineage>
        <taxon>Eukaryota</taxon>
        <taxon>Metazoa</taxon>
        <taxon>Ecdysozoa</taxon>
        <taxon>Nematoda</taxon>
        <taxon>Chromadorea</taxon>
        <taxon>Rhabditida</taxon>
        <taxon>Tylenchina</taxon>
        <taxon>Tylenchomorpha</taxon>
        <taxon>Sphaerularioidea</taxon>
        <taxon>Anguinidae</taxon>
        <taxon>Anguininae</taxon>
        <taxon>Ditylenchus</taxon>
    </lineage>
</organism>
<dbReference type="GO" id="GO:0000785">
    <property type="term" value="C:chromatin"/>
    <property type="evidence" value="ECO:0007669"/>
    <property type="project" value="TreeGrafter"/>
</dbReference>
<dbReference type="Proteomes" id="UP001201812">
    <property type="component" value="Unassembled WGS sequence"/>
</dbReference>
<protein>
    <submittedName>
        <fullName evidence="6">MIZ/SP-RING zinc finger domain-containing protein</fullName>
    </submittedName>
</protein>
<dbReference type="PROSITE" id="PS51044">
    <property type="entry name" value="ZF_SP_RING"/>
    <property type="match status" value="1"/>
</dbReference>
<dbReference type="Gene3D" id="3.30.40.10">
    <property type="entry name" value="Zinc/RING finger domain, C3HC4 (zinc finger)"/>
    <property type="match status" value="1"/>
</dbReference>
<dbReference type="AlphaFoldDB" id="A0AAD4R065"/>
<evidence type="ECO:0000313" key="7">
    <source>
        <dbReference type="Proteomes" id="UP001201812"/>
    </source>
</evidence>
<evidence type="ECO:0000256" key="2">
    <source>
        <dbReference type="ARBA" id="ARBA00022771"/>
    </source>
</evidence>
<dbReference type="GO" id="GO:0016925">
    <property type="term" value="P:protein sumoylation"/>
    <property type="evidence" value="ECO:0007669"/>
    <property type="project" value="TreeGrafter"/>
</dbReference>
<evidence type="ECO:0000256" key="3">
    <source>
        <dbReference type="ARBA" id="ARBA00022833"/>
    </source>
</evidence>
<dbReference type="GO" id="GO:0008270">
    <property type="term" value="F:zinc ion binding"/>
    <property type="evidence" value="ECO:0007669"/>
    <property type="project" value="UniProtKB-KW"/>
</dbReference>
<dbReference type="PANTHER" id="PTHR10782:SF4">
    <property type="entry name" value="TONALLI, ISOFORM E"/>
    <property type="match status" value="1"/>
</dbReference>
<comment type="caution">
    <text evidence="6">The sequence shown here is derived from an EMBL/GenBank/DDBJ whole genome shotgun (WGS) entry which is preliminary data.</text>
</comment>
<gene>
    <name evidence="6" type="ORF">DdX_16106</name>
</gene>
<feature type="domain" description="SP-RING-type" evidence="5">
    <location>
        <begin position="52"/>
        <end position="135"/>
    </location>
</feature>
<dbReference type="CDD" id="cd16650">
    <property type="entry name" value="SP-RING_PIAS-like"/>
    <property type="match status" value="1"/>
</dbReference>